<comment type="caution">
    <text evidence="1">The sequence shown here is derived from an EMBL/GenBank/DDBJ whole genome shotgun (WGS) entry which is preliminary data.</text>
</comment>
<protein>
    <submittedName>
        <fullName evidence="1">Uncharacterized protein</fullName>
    </submittedName>
</protein>
<accession>A0ABP9K1T3</accession>
<evidence type="ECO:0000313" key="1">
    <source>
        <dbReference type="EMBL" id="GAA5047630.1"/>
    </source>
</evidence>
<keyword evidence="2" id="KW-1185">Reference proteome</keyword>
<gene>
    <name evidence="1" type="ORF">GCM10023318_14400</name>
</gene>
<proteinExistence type="predicted"/>
<sequence length="59" mass="6193">MNAVAAPNVLTRWAIQAAHCTARPQIESMEHARYVMSAHAGHGGCPQYLGALAYGSAAL</sequence>
<evidence type="ECO:0000313" key="2">
    <source>
        <dbReference type="Proteomes" id="UP001500603"/>
    </source>
</evidence>
<reference evidence="2" key="1">
    <citation type="journal article" date="2019" name="Int. J. Syst. Evol. Microbiol.">
        <title>The Global Catalogue of Microorganisms (GCM) 10K type strain sequencing project: providing services to taxonomists for standard genome sequencing and annotation.</title>
        <authorList>
            <consortium name="The Broad Institute Genomics Platform"/>
            <consortium name="The Broad Institute Genome Sequencing Center for Infectious Disease"/>
            <person name="Wu L."/>
            <person name="Ma J."/>
        </authorList>
    </citation>
    <scope>NUCLEOTIDE SEQUENCE [LARGE SCALE GENOMIC DNA]</scope>
    <source>
        <strain evidence="2">JCM 18298</strain>
    </source>
</reference>
<name>A0ABP9K1T3_9NOCA</name>
<dbReference type="RefSeq" id="WP_345494250.1">
    <property type="nucleotide sequence ID" value="NZ_BAABJM010000001.1"/>
</dbReference>
<dbReference type="Proteomes" id="UP001500603">
    <property type="component" value="Unassembled WGS sequence"/>
</dbReference>
<dbReference type="EMBL" id="BAABJM010000001">
    <property type="protein sequence ID" value="GAA5047630.1"/>
    <property type="molecule type" value="Genomic_DNA"/>
</dbReference>
<organism evidence="1 2">
    <name type="scientific">Nocardia callitridis</name>
    <dbReference type="NCBI Taxonomy" id="648753"/>
    <lineage>
        <taxon>Bacteria</taxon>
        <taxon>Bacillati</taxon>
        <taxon>Actinomycetota</taxon>
        <taxon>Actinomycetes</taxon>
        <taxon>Mycobacteriales</taxon>
        <taxon>Nocardiaceae</taxon>
        <taxon>Nocardia</taxon>
    </lineage>
</organism>